<name>A0A4S4B2T1_9RHOO</name>
<evidence type="ECO:0000256" key="6">
    <source>
        <dbReference type="ARBA" id="ARBA00022692"/>
    </source>
</evidence>
<dbReference type="Gene3D" id="3.55.50.30">
    <property type="match status" value="1"/>
</dbReference>
<evidence type="ECO:0000256" key="10">
    <source>
        <dbReference type="ARBA" id="ARBA00023170"/>
    </source>
</evidence>
<dbReference type="SUPFAM" id="SSF56935">
    <property type="entry name" value="Porins"/>
    <property type="match status" value="1"/>
</dbReference>
<reference evidence="16 17" key="1">
    <citation type="submission" date="2019-04" db="EMBL/GenBank/DDBJ databases">
        <title>Azoarcus nasutitermitis sp. nov. isolated from termite nest.</title>
        <authorList>
            <person name="Lin S.-Y."/>
            <person name="Hameed A."/>
            <person name="Hsu Y.-H."/>
            <person name="Young C.-C."/>
        </authorList>
    </citation>
    <scope>NUCLEOTIDE SEQUENCE [LARGE SCALE GENOMIC DNA]</scope>
    <source>
        <strain evidence="16 17">CC-YHH838</strain>
    </source>
</reference>
<keyword evidence="5" id="KW-0406">Ion transport</keyword>
<dbReference type="GO" id="GO:0015344">
    <property type="term" value="F:siderophore uptake transmembrane transporter activity"/>
    <property type="evidence" value="ECO:0007669"/>
    <property type="project" value="TreeGrafter"/>
</dbReference>
<accession>A0A4S4B2T1</accession>
<keyword evidence="10 16" id="KW-0675">Receptor</keyword>
<protein>
    <submittedName>
        <fullName evidence="16">TonB-dependent siderophore receptor</fullName>
    </submittedName>
</protein>
<evidence type="ECO:0000256" key="7">
    <source>
        <dbReference type="ARBA" id="ARBA00023004"/>
    </source>
</evidence>
<dbReference type="AlphaFoldDB" id="A0A4S4B2T1"/>
<proteinExistence type="inferred from homology"/>
<dbReference type="RefSeq" id="WP_136346359.1">
    <property type="nucleotide sequence ID" value="NZ_SSOC01000001.1"/>
</dbReference>
<evidence type="ECO:0000256" key="4">
    <source>
        <dbReference type="ARBA" id="ARBA00022452"/>
    </source>
</evidence>
<dbReference type="PANTHER" id="PTHR32552">
    <property type="entry name" value="FERRICHROME IRON RECEPTOR-RELATED"/>
    <property type="match status" value="1"/>
</dbReference>
<dbReference type="CDD" id="cd01347">
    <property type="entry name" value="ligand_gated_channel"/>
    <property type="match status" value="1"/>
</dbReference>
<dbReference type="Pfam" id="PF07715">
    <property type="entry name" value="Plug"/>
    <property type="match status" value="1"/>
</dbReference>
<keyword evidence="9 12" id="KW-0472">Membrane</keyword>
<dbReference type="Pfam" id="PF00593">
    <property type="entry name" value="TonB_dep_Rec_b-barrel"/>
    <property type="match status" value="1"/>
</dbReference>
<dbReference type="OrthoDB" id="8533686at2"/>
<evidence type="ECO:0000256" key="1">
    <source>
        <dbReference type="ARBA" id="ARBA00004571"/>
    </source>
</evidence>
<keyword evidence="5" id="KW-0410">Iron transport</keyword>
<dbReference type="PROSITE" id="PS52016">
    <property type="entry name" value="TONB_DEPENDENT_REC_3"/>
    <property type="match status" value="1"/>
</dbReference>
<dbReference type="InterPro" id="IPR036942">
    <property type="entry name" value="Beta-barrel_TonB_sf"/>
</dbReference>
<evidence type="ECO:0000256" key="9">
    <source>
        <dbReference type="ARBA" id="ARBA00023136"/>
    </source>
</evidence>
<keyword evidence="6 12" id="KW-0812">Transmembrane</keyword>
<dbReference type="PROSITE" id="PS51257">
    <property type="entry name" value="PROKAR_LIPOPROTEIN"/>
    <property type="match status" value="1"/>
</dbReference>
<dbReference type="EMBL" id="SSOC01000001">
    <property type="protein sequence ID" value="THF66950.1"/>
    <property type="molecule type" value="Genomic_DNA"/>
</dbReference>
<evidence type="ECO:0000256" key="11">
    <source>
        <dbReference type="ARBA" id="ARBA00023237"/>
    </source>
</evidence>
<dbReference type="Gene3D" id="2.170.130.10">
    <property type="entry name" value="TonB-dependent receptor, plug domain"/>
    <property type="match status" value="1"/>
</dbReference>
<keyword evidence="11 12" id="KW-0998">Cell outer membrane</keyword>
<evidence type="ECO:0000259" key="15">
    <source>
        <dbReference type="SMART" id="SM00965"/>
    </source>
</evidence>
<feature type="chain" id="PRO_5020235723" evidence="14">
    <location>
        <begin position="39"/>
        <end position="824"/>
    </location>
</feature>
<organism evidence="16 17">
    <name type="scientific">Pseudothauera nasutitermitis</name>
    <dbReference type="NCBI Taxonomy" id="2565930"/>
    <lineage>
        <taxon>Bacteria</taxon>
        <taxon>Pseudomonadati</taxon>
        <taxon>Pseudomonadota</taxon>
        <taxon>Betaproteobacteria</taxon>
        <taxon>Rhodocyclales</taxon>
        <taxon>Zoogloeaceae</taxon>
        <taxon>Pseudothauera</taxon>
    </lineage>
</organism>
<dbReference type="InterPro" id="IPR037066">
    <property type="entry name" value="Plug_dom_sf"/>
</dbReference>
<evidence type="ECO:0000256" key="14">
    <source>
        <dbReference type="SAM" id="SignalP"/>
    </source>
</evidence>
<dbReference type="Gene3D" id="2.40.170.20">
    <property type="entry name" value="TonB-dependent receptor, beta-barrel domain"/>
    <property type="match status" value="1"/>
</dbReference>
<dbReference type="Proteomes" id="UP000308430">
    <property type="component" value="Unassembled WGS sequence"/>
</dbReference>
<comment type="subcellular location">
    <subcellularLocation>
        <location evidence="1 12">Cell outer membrane</location>
        <topology evidence="1 12">Multi-pass membrane protein</topology>
    </subcellularLocation>
</comment>
<dbReference type="NCBIfam" id="TIGR01783">
    <property type="entry name" value="TonB-siderophor"/>
    <property type="match status" value="1"/>
</dbReference>
<keyword evidence="7" id="KW-0408">Iron</keyword>
<keyword evidence="8 13" id="KW-0798">TonB box</keyword>
<keyword evidence="4 12" id="KW-1134">Transmembrane beta strand</keyword>
<evidence type="ECO:0000256" key="3">
    <source>
        <dbReference type="ARBA" id="ARBA00022448"/>
    </source>
</evidence>
<feature type="signal peptide" evidence="14">
    <location>
        <begin position="1"/>
        <end position="38"/>
    </location>
</feature>
<dbReference type="InterPro" id="IPR039426">
    <property type="entry name" value="TonB-dep_rcpt-like"/>
</dbReference>
<dbReference type="InterPro" id="IPR000531">
    <property type="entry name" value="Beta-barrel_TonB"/>
</dbReference>
<evidence type="ECO:0000256" key="13">
    <source>
        <dbReference type="RuleBase" id="RU003357"/>
    </source>
</evidence>
<keyword evidence="17" id="KW-1185">Reference proteome</keyword>
<sequence>MHPLPSRRERGPRVRLLPFALALALGCGALATAPGALAQPAESSAALFQYDIPAGPLGDTLTRIARESGRGISVAPELLAGRSAPALRGHYSAEEAARLALAGSGLELVVTPSGALSVRQGETSLAPVNVSATLLAELRVTASAERSATSEGSGSYAARAATIGKTAQTLREIPQSVSVITRQRMDDQQLTSVTSALRTATGVISTGYYDQEAPSARGFNMNEQHDGVPQQGGSSGLAPDLAIYDRIEILRGSSGLLSGSGEPGGAVNYVRKRPQAEFGVGAALAAGSWNNRRATVDVNVPLSEDGSFRGRVVGAYQERDFFYDVAHNRRSTTFITLEYDLTPRTTIGASHTYVKRDGHAFWGLPTYTDGSFVKSRSAFVGPDTGYLMKVEESSVDIRHRFDNGWEAKGALSKRAHRFDGYGAYNNTGGVDRATGLGGLAIGLIQSTTRRDGADISVSGPVELFGRSHVLAFGYNKAIQDYTGGANYVSAGNVDLFNDHDFDALLPTRVINKSQTVTEQSGYYGMARIKLADPLTLVLGGRWTDYESKSRAVRPAKAAWTRSKAEADGEFTPYGGLIWDFSRAISLYASYTDIFVPQTQMDVGGKVLDPRVGWQGEVGVKGEFFDGALNASLAAFRIRDKNRAMTDTTHIGCGGTSTGTCYTAAGLVQSQGWEAEVSGSPAPGWDLSAGYTYNQTEYLRDTSAANVGERFNSATPRHLLKLWAHYRFDHRPFDGALAGWSVGAGLRAQSGIYFGTSTATVKRREQPGYAVAALQVGYRANRHWNATLAVNNLFDRRYFELVSGTGFANIYGEPRNVMLTLEYKL</sequence>
<dbReference type="SMART" id="SM00965">
    <property type="entry name" value="STN"/>
    <property type="match status" value="1"/>
</dbReference>
<keyword evidence="14" id="KW-0732">Signal</keyword>
<comment type="similarity">
    <text evidence="2 12 13">Belongs to the TonB-dependent receptor family.</text>
</comment>
<dbReference type="InterPro" id="IPR011662">
    <property type="entry name" value="Secretin/TonB_short_N"/>
</dbReference>
<evidence type="ECO:0000256" key="12">
    <source>
        <dbReference type="PROSITE-ProRule" id="PRU01360"/>
    </source>
</evidence>
<evidence type="ECO:0000256" key="8">
    <source>
        <dbReference type="ARBA" id="ARBA00023077"/>
    </source>
</evidence>
<evidence type="ECO:0000313" key="17">
    <source>
        <dbReference type="Proteomes" id="UP000308430"/>
    </source>
</evidence>
<dbReference type="InterPro" id="IPR010105">
    <property type="entry name" value="TonB_sidphr_rcpt"/>
</dbReference>
<dbReference type="GO" id="GO:0015891">
    <property type="term" value="P:siderophore transport"/>
    <property type="evidence" value="ECO:0007669"/>
    <property type="project" value="InterPro"/>
</dbReference>
<dbReference type="GO" id="GO:0038023">
    <property type="term" value="F:signaling receptor activity"/>
    <property type="evidence" value="ECO:0007669"/>
    <property type="project" value="InterPro"/>
</dbReference>
<dbReference type="InterPro" id="IPR012910">
    <property type="entry name" value="Plug_dom"/>
</dbReference>
<keyword evidence="3 12" id="KW-0813">Transport</keyword>
<evidence type="ECO:0000256" key="5">
    <source>
        <dbReference type="ARBA" id="ARBA00022496"/>
    </source>
</evidence>
<feature type="domain" description="Secretin/TonB short N-terminal" evidence="15">
    <location>
        <begin position="70"/>
        <end position="121"/>
    </location>
</feature>
<dbReference type="GO" id="GO:0009279">
    <property type="term" value="C:cell outer membrane"/>
    <property type="evidence" value="ECO:0007669"/>
    <property type="project" value="UniProtKB-SubCell"/>
</dbReference>
<comment type="caution">
    <text evidence="16">The sequence shown here is derived from an EMBL/GenBank/DDBJ whole genome shotgun (WGS) entry which is preliminary data.</text>
</comment>
<gene>
    <name evidence="16" type="ORF">E6C76_00720</name>
</gene>
<evidence type="ECO:0000256" key="2">
    <source>
        <dbReference type="ARBA" id="ARBA00009810"/>
    </source>
</evidence>
<evidence type="ECO:0000313" key="16">
    <source>
        <dbReference type="EMBL" id="THF66950.1"/>
    </source>
</evidence>
<dbReference type="PANTHER" id="PTHR32552:SF74">
    <property type="entry name" value="HYDROXAMATE SIDEROPHORE RECEPTOR FHUE"/>
    <property type="match status" value="1"/>
</dbReference>